<dbReference type="STRING" id="337701.SAMN05444398_101904"/>
<evidence type="ECO:0000256" key="3">
    <source>
        <dbReference type="ARBA" id="ARBA00023125"/>
    </source>
</evidence>
<dbReference type="SUPFAM" id="SSF53850">
    <property type="entry name" value="Periplasmic binding protein-like II"/>
    <property type="match status" value="1"/>
</dbReference>
<keyword evidence="2" id="KW-0805">Transcription regulation</keyword>
<evidence type="ECO:0000256" key="1">
    <source>
        <dbReference type="ARBA" id="ARBA00009437"/>
    </source>
</evidence>
<protein>
    <submittedName>
        <fullName evidence="6">Transcriptional regulator, LysR family</fullName>
    </submittedName>
</protein>
<comment type="similarity">
    <text evidence="1">Belongs to the LysR transcriptional regulatory family.</text>
</comment>
<evidence type="ECO:0000256" key="4">
    <source>
        <dbReference type="ARBA" id="ARBA00023163"/>
    </source>
</evidence>
<dbReference type="Pfam" id="PF00126">
    <property type="entry name" value="HTH_1"/>
    <property type="match status" value="1"/>
</dbReference>
<dbReference type="InterPro" id="IPR000847">
    <property type="entry name" value="LysR_HTH_N"/>
</dbReference>
<feature type="domain" description="HTH lysR-type" evidence="5">
    <location>
        <begin position="13"/>
        <end position="70"/>
    </location>
</feature>
<dbReference type="OrthoDB" id="8679465at2"/>
<dbReference type="PANTHER" id="PTHR30126:SF91">
    <property type="entry name" value="LYSR FAMILY TRANSCRIPTIONAL REGULATOR"/>
    <property type="match status" value="1"/>
</dbReference>
<keyword evidence="3" id="KW-0238">DNA-binding</keyword>
<evidence type="ECO:0000313" key="6">
    <source>
        <dbReference type="EMBL" id="SHL18646.1"/>
    </source>
</evidence>
<dbReference type="Proteomes" id="UP000183974">
    <property type="component" value="Unassembled WGS sequence"/>
</dbReference>
<dbReference type="SUPFAM" id="SSF46785">
    <property type="entry name" value="Winged helix' DNA-binding domain"/>
    <property type="match status" value="1"/>
</dbReference>
<gene>
    <name evidence="6" type="ORF">SAMN05444398_101904</name>
</gene>
<evidence type="ECO:0000259" key="5">
    <source>
        <dbReference type="PROSITE" id="PS50931"/>
    </source>
</evidence>
<dbReference type="InterPro" id="IPR036390">
    <property type="entry name" value="WH_DNA-bd_sf"/>
</dbReference>
<dbReference type="Gene3D" id="3.40.190.290">
    <property type="match status" value="1"/>
</dbReference>
<sequence length="302" mass="33487">MERSVLRTRTHPNLVDHLEAFVTVHEAGSFSAAARVLGRAVSSISYSVAQLETHCGFELLSRGSGQVSLTERGRAVFAEARTVVDNARRFSAHARLLESGEETRLRVLVDVLFPRQRLNAALLAFGARHSRARIQLFNSSLNSMWTDLRQGEYDLAMALTGAIPSDMEARAFGEEQLAPYCAATHRLASVKGPVPAGAFQAERQIYYIGDPTIDVERVGRVFSTDIWTVDDVEQIRRLVLAGAGWCFGADFTFEEELAKGKVRRINCADPKFHPVRNIGVVWPLERPPGILGKSFIEFCCKP</sequence>
<organism evidence="6 7">
    <name type="scientific">Roseovarius pacificus</name>
    <dbReference type="NCBI Taxonomy" id="337701"/>
    <lineage>
        <taxon>Bacteria</taxon>
        <taxon>Pseudomonadati</taxon>
        <taxon>Pseudomonadota</taxon>
        <taxon>Alphaproteobacteria</taxon>
        <taxon>Rhodobacterales</taxon>
        <taxon>Roseobacteraceae</taxon>
        <taxon>Roseovarius</taxon>
    </lineage>
</organism>
<evidence type="ECO:0000313" key="7">
    <source>
        <dbReference type="Proteomes" id="UP000183974"/>
    </source>
</evidence>
<proteinExistence type="inferred from homology"/>
<keyword evidence="7" id="KW-1185">Reference proteome</keyword>
<dbReference type="PANTHER" id="PTHR30126">
    <property type="entry name" value="HTH-TYPE TRANSCRIPTIONAL REGULATOR"/>
    <property type="match status" value="1"/>
</dbReference>
<dbReference type="InterPro" id="IPR005119">
    <property type="entry name" value="LysR_subst-bd"/>
</dbReference>
<dbReference type="RefSeq" id="WP_073033182.1">
    <property type="nucleotide sequence ID" value="NZ_BMLR01000001.1"/>
</dbReference>
<dbReference type="Gene3D" id="1.10.10.10">
    <property type="entry name" value="Winged helix-like DNA-binding domain superfamily/Winged helix DNA-binding domain"/>
    <property type="match status" value="1"/>
</dbReference>
<dbReference type="AlphaFoldDB" id="A0A1M6YK62"/>
<name>A0A1M6YK62_9RHOB</name>
<keyword evidence="4" id="KW-0804">Transcription</keyword>
<accession>A0A1M6YK62</accession>
<dbReference type="EMBL" id="FRBR01000001">
    <property type="protein sequence ID" value="SHL18646.1"/>
    <property type="molecule type" value="Genomic_DNA"/>
</dbReference>
<dbReference type="Pfam" id="PF03466">
    <property type="entry name" value="LysR_substrate"/>
    <property type="match status" value="1"/>
</dbReference>
<dbReference type="CDD" id="cd05466">
    <property type="entry name" value="PBP2_LTTR_substrate"/>
    <property type="match status" value="1"/>
</dbReference>
<evidence type="ECO:0000256" key="2">
    <source>
        <dbReference type="ARBA" id="ARBA00023015"/>
    </source>
</evidence>
<dbReference type="PROSITE" id="PS50931">
    <property type="entry name" value="HTH_LYSR"/>
    <property type="match status" value="1"/>
</dbReference>
<dbReference type="InterPro" id="IPR036388">
    <property type="entry name" value="WH-like_DNA-bd_sf"/>
</dbReference>
<dbReference type="GO" id="GO:0000976">
    <property type="term" value="F:transcription cis-regulatory region binding"/>
    <property type="evidence" value="ECO:0007669"/>
    <property type="project" value="TreeGrafter"/>
</dbReference>
<dbReference type="GO" id="GO:0003700">
    <property type="term" value="F:DNA-binding transcription factor activity"/>
    <property type="evidence" value="ECO:0007669"/>
    <property type="project" value="InterPro"/>
</dbReference>
<reference evidence="6 7" key="1">
    <citation type="submission" date="2016-11" db="EMBL/GenBank/DDBJ databases">
        <authorList>
            <person name="Jaros S."/>
            <person name="Januszkiewicz K."/>
            <person name="Wedrychowicz H."/>
        </authorList>
    </citation>
    <scope>NUCLEOTIDE SEQUENCE [LARGE SCALE GENOMIC DNA]</scope>
    <source>
        <strain evidence="6 7">DSM 29589</strain>
    </source>
</reference>